<proteinExistence type="predicted"/>
<dbReference type="EMBL" id="CP114040">
    <property type="protein sequence ID" value="WAS96929.1"/>
    <property type="molecule type" value="Genomic_DNA"/>
</dbReference>
<name>A0ABY7HCE1_9BACT</name>
<dbReference type="RefSeq" id="WP_269039292.1">
    <property type="nucleotide sequence ID" value="NZ_CP114040.1"/>
</dbReference>
<organism evidence="1 2">
    <name type="scientific">Nannocystis punicea</name>
    <dbReference type="NCBI Taxonomy" id="2995304"/>
    <lineage>
        <taxon>Bacteria</taxon>
        <taxon>Pseudomonadati</taxon>
        <taxon>Myxococcota</taxon>
        <taxon>Polyangia</taxon>
        <taxon>Nannocystales</taxon>
        <taxon>Nannocystaceae</taxon>
        <taxon>Nannocystis</taxon>
    </lineage>
</organism>
<evidence type="ECO:0000313" key="2">
    <source>
        <dbReference type="Proteomes" id="UP001164459"/>
    </source>
</evidence>
<keyword evidence="2" id="KW-1185">Reference proteome</keyword>
<dbReference type="Proteomes" id="UP001164459">
    <property type="component" value="Chromosome"/>
</dbReference>
<sequence>MAGASGRDGLQHALGLAFCDRHGRARQVALGAEAGEALVFFAQPPWASGLDGRPWQIREPTLHPQAARHSASVASTT</sequence>
<evidence type="ECO:0000313" key="1">
    <source>
        <dbReference type="EMBL" id="WAS96929.1"/>
    </source>
</evidence>
<accession>A0ABY7HCE1</accession>
<protein>
    <submittedName>
        <fullName evidence="1">Uncharacterized protein</fullName>
    </submittedName>
</protein>
<reference evidence="1" key="1">
    <citation type="submission" date="2022-11" db="EMBL/GenBank/DDBJ databases">
        <title>Minimal conservation of predation-associated metabolite biosynthetic gene clusters underscores biosynthetic potential of Myxococcota including descriptions for ten novel species: Archangium lansinium sp. nov., Myxococcus landrumus sp. nov., Nannocystis bai.</title>
        <authorList>
            <person name="Ahearne A."/>
            <person name="Stevens C."/>
            <person name="Dowd S."/>
        </authorList>
    </citation>
    <scope>NUCLEOTIDE SEQUENCE</scope>
    <source>
        <strain evidence="1">Fl3</strain>
    </source>
</reference>
<gene>
    <name evidence="1" type="ORF">O0S08_12335</name>
</gene>